<keyword evidence="2" id="KW-0732">Signal</keyword>
<feature type="region of interest" description="Disordered" evidence="1">
    <location>
        <begin position="306"/>
        <end position="330"/>
    </location>
</feature>
<dbReference type="Proteomes" id="UP000007755">
    <property type="component" value="Unassembled WGS sequence"/>
</dbReference>
<evidence type="ECO:0000313" key="4">
    <source>
        <dbReference type="Proteomes" id="UP000007755"/>
    </source>
</evidence>
<feature type="region of interest" description="Disordered" evidence="1">
    <location>
        <begin position="182"/>
        <end position="218"/>
    </location>
</feature>
<feature type="compositionally biased region" description="Acidic residues" evidence="1">
    <location>
        <begin position="469"/>
        <end position="482"/>
    </location>
</feature>
<feature type="region of interest" description="Disordered" evidence="1">
    <location>
        <begin position="359"/>
        <end position="398"/>
    </location>
</feature>
<protein>
    <submittedName>
        <fullName evidence="3">Uncharacterized protein</fullName>
    </submittedName>
</protein>
<reference evidence="3" key="1">
    <citation type="submission" date="2011-02" db="EMBL/GenBank/DDBJ databases">
        <title>The genome of the leaf-cutting ant Acromyrmex echinatior suggests key adaptations to social evolution and fungus farming.</title>
        <authorList>
            <person name="Nygaard S."/>
            <person name="Zhang G."/>
        </authorList>
    </citation>
    <scope>NUCLEOTIDE SEQUENCE</scope>
</reference>
<feature type="compositionally biased region" description="Basic and acidic residues" evidence="1">
    <location>
        <begin position="313"/>
        <end position="327"/>
    </location>
</feature>
<feature type="compositionally biased region" description="Basic residues" evidence="1">
    <location>
        <begin position="182"/>
        <end position="194"/>
    </location>
</feature>
<dbReference type="PROSITE" id="PS51257">
    <property type="entry name" value="PROKAR_LIPOPROTEIN"/>
    <property type="match status" value="1"/>
</dbReference>
<feature type="region of interest" description="Disordered" evidence="1">
    <location>
        <begin position="455"/>
        <end position="482"/>
    </location>
</feature>
<accession>F4WFZ5</accession>
<dbReference type="InParanoid" id="F4WFZ5"/>
<keyword evidence="4" id="KW-1185">Reference proteome</keyword>
<proteinExistence type="predicted"/>
<gene>
    <name evidence="3" type="ORF">G5I_04566</name>
</gene>
<organism evidence="4">
    <name type="scientific">Acromyrmex echinatior</name>
    <name type="common">Panamanian leafcutter ant</name>
    <name type="synonym">Acromyrmex octospinosus echinatior</name>
    <dbReference type="NCBI Taxonomy" id="103372"/>
    <lineage>
        <taxon>Eukaryota</taxon>
        <taxon>Metazoa</taxon>
        <taxon>Ecdysozoa</taxon>
        <taxon>Arthropoda</taxon>
        <taxon>Hexapoda</taxon>
        <taxon>Insecta</taxon>
        <taxon>Pterygota</taxon>
        <taxon>Neoptera</taxon>
        <taxon>Endopterygota</taxon>
        <taxon>Hymenoptera</taxon>
        <taxon>Apocrita</taxon>
        <taxon>Aculeata</taxon>
        <taxon>Formicoidea</taxon>
        <taxon>Formicidae</taxon>
        <taxon>Myrmicinae</taxon>
        <taxon>Acromyrmex</taxon>
    </lineage>
</organism>
<dbReference type="EMBL" id="GL888128">
    <property type="protein sequence ID" value="EGI66762.1"/>
    <property type="molecule type" value="Genomic_DNA"/>
</dbReference>
<evidence type="ECO:0000256" key="2">
    <source>
        <dbReference type="SAM" id="SignalP"/>
    </source>
</evidence>
<evidence type="ECO:0000256" key="1">
    <source>
        <dbReference type="SAM" id="MobiDB-lite"/>
    </source>
</evidence>
<feature type="chain" id="PRO_5003320400" evidence="2">
    <location>
        <begin position="29"/>
        <end position="482"/>
    </location>
</feature>
<feature type="compositionally biased region" description="Basic and acidic residues" evidence="1">
    <location>
        <begin position="359"/>
        <end position="369"/>
    </location>
</feature>
<evidence type="ECO:0000313" key="3">
    <source>
        <dbReference type="EMBL" id="EGI66762.1"/>
    </source>
</evidence>
<name>F4WFZ5_ACREC</name>
<feature type="signal peptide" evidence="2">
    <location>
        <begin position="1"/>
        <end position="28"/>
    </location>
</feature>
<dbReference type="AlphaFoldDB" id="F4WFZ5"/>
<sequence>MSVLVERGNNLHAIFFAVAFLLIAACLSRKSPDPAAIPRYTEPKWGLYPAEWDREVSMLQRYRSTVNASSYEITFWFETQEATTLGYSGFLASSTERVATRRAGSGWAVRPQERRDNRHDVLGELQVKRKISVSRGKEDGGRGLLFPSAARFECATSRTARCALGTFPFFLFVESGKRPRVHATKARAYTRSRRQREEKGRRKGPASEDREAEVEEDGSKPDMRFVRRVYPVEGALTREAGRRESVPQRGCSLALAVSSSVFDFALTCRHYAIRFGQPPVEKAPSWSWISITVVMATAIDSTGVRVDGEENGENERTGERTTTDGRRGGQGCLAELNSTGQFYGVGLEIRRSFEASHPEPYRIGVDPRRSPHPGDQLSRHHRHRRSPSRSNYLRGGHRLRSIESGSTIENRFHVQIVNCIGWSPPSFHRAPARKLGRIPLIPAFVDLLGVAFGSNDNEDEGNGDGGGSGDDDDEDDVNVMRE</sequence>
<feature type="compositionally biased region" description="Basic and acidic residues" evidence="1">
    <location>
        <begin position="195"/>
        <end position="209"/>
    </location>
</feature>